<evidence type="ECO:0000256" key="1">
    <source>
        <dbReference type="SAM" id="MobiDB-lite"/>
    </source>
</evidence>
<evidence type="ECO:0000313" key="3">
    <source>
        <dbReference type="Proteomes" id="UP001283361"/>
    </source>
</evidence>
<evidence type="ECO:0000313" key="2">
    <source>
        <dbReference type="EMBL" id="KAK3786341.1"/>
    </source>
</evidence>
<sequence>MVPSSCQLIPLALLVDSCEDFINVISGVSDGPDVGRRLTRAPVLGLADTPVTAPGWHQTSNTLQSPPNRPWNSPSSAIDEAKEMAGSYRRTAQEIRQNLPLCS</sequence>
<accession>A0AAE1AFX7</accession>
<name>A0AAE1AFX7_9GAST</name>
<gene>
    <name evidence="2" type="ORF">RRG08_022964</name>
</gene>
<feature type="region of interest" description="Disordered" evidence="1">
    <location>
        <begin position="49"/>
        <end position="76"/>
    </location>
</feature>
<proteinExistence type="predicted"/>
<dbReference type="EMBL" id="JAWDGP010001973">
    <property type="protein sequence ID" value="KAK3786341.1"/>
    <property type="molecule type" value="Genomic_DNA"/>
</dbReference>
<dbReference type="AlphaFoldDB" id="A0AAE1AFX7"/>
<organism evidence="2 3">
    <name type="scientific">Elysia crispata</name>
    <name type="common">lettuce slug</name>
    <dbReference type="NCBI Taxonomy" id="231223"/>
    <lineage>
        <taxon>Eukaryota</taxon>
        <taxon>Metazoa</taxon>
        <taxon>Spiralia</taxon>
        <taxon>Lophotrochozoa</taxon>
        <taxon>Mollusca</taxon>
        <taxon>Gastropoda</taxon>
        <taxon>Heterobranchia</taxon>
        <taxon>Euthyneura</taxon>
        <taxon>Panpulmonata</taxon>
        <taxon>Sacoglossa</taxon>
        <taxon>Placobranchoidea</taxon>
        <taxon>Plakobranchidae</taxon>
        <taxon>Elysia</taxon>
    </lineage>
</organism>
<protein>
    <submittedName>
        <fullName evidence="2">Uncharacterized protein</fullName>
    </submittedName>
</protein>
<comment type="caution">
    <text evidence="2">The sequence shown here is derived from an EMBL/GenBank/DDBJ whole genome shotgun (WGS) entry which is preliminary data.</text>
</comment>
<dbReference type="Proteomes" id="UP001283361">
    <property type="component" value="Unassembled WGS sequence"/>
</dbReference>
<keyword evidence="3" id="KW-1185">Reference proteome</keyword>
<reference evidence="2" key="1">
    <citation type="journal article" date="2023" name="G3 (Bethesda)">
        <title>A reference genome for the long-term kleptoplast-retaining sea slug Elysia crispata morphotype clarki.</title>
        <authorList>
            <person name="Eastman K.E."/>
            <person name="Pendleton A.L."/>
            <person name="Shaikh M.A."/>
            <person name="Suttiyut T."/>
            <person name="Ogas R."/>
            <person name="Tomko P."/>
            <person name="Gavelis G."/>
            <person name="Widhalm J.R."/>
            <person name="Wisecaver J.H."/>
        </authorList>
    </citation>
    <scope>NUCLEOTIDE SEQUENCE</scope>
    <source>
        <strain evidence="2">ECLA1</strain>
    </source>
</reference>